<dbReference type="Proteomes" id="UP000201588">
    <property type="component" value="Segment"/>
</dbReference>
<keyword evidence="2" id="KW-1185">Reference proteome</keyword>
<reference evidence="1 2" key="1">
    <citation type="submission" date="2016-01" db="EMBL/GenBank/DDBJ databases">
        <title>Isolation and characterization of bacteriophages from East Africa Rift Valley soda lakes.</title>
        <authorList>
            <person name="van Zyl L.J."/>
            <person name="Nemavhulani S."/>
            <person name="Cowan D.A."/>
            <person name="Trindade M.I."/>
        </authorList>
    </citation>
    <scope>NUCLEOTIDE SEQUENCE [LARGE SCALE GENOMIC DNA]</scope>
</reference>
<dbReference type="EMBL" id="KU640380">
    <property type="protein sequence ID" value="AMQ66561.1"/>
    <property type="molecule type" value="Genomic_DNA"/>
</dbReference>
<accession>A0A142F1A4</accession>
<proteinExistence type="predicted"/>
<evidence type="ECO:0000313" key="1">
    <source>
        <dbReference type="EMBL" id="AMQ66561.1"/>
    </source>
</evidence>
<dbReference type="KEGG" id="vg:28799446"/>
<dbReference type="OrthoDB" id="27927at10239"/>
<evidence type="ECO:0000313" key="2">
    <source>
        <dbReference type="Proteomes" id="UP000201588"/>
    </source>
</evidence>
<protein>
    <submittedName>
        <fullName evidence="1">Uncharacterized protein</fullName>
    </submittedName>
</protein>
<organism evidence="1 2">
    <name type="scientific">Bacillus phage Shbh1</name>
    <dbReference type="NCBI Taxonomy" id="1796992"/>
    <lineage>
        <taxon>Viruses</taxon>
        <taxon>Duplodnaviria</taxon>
        <taxon>Heunggongvirae</taxon>
        <taxon>Uroviricota</taxon>
        <taxon>Caudoviricetes</taxon>
        <taxon>Herelleviridae</taxon>
        <taxon>Bastillevirinae</taxon>
        <taxon>Shalavirus</taxon>
        <taxon>Shalavirus Shbh1</taxon>
    </lineage>
</organism>
<dbReference type="RefSeq" id="YP_009275251.1">
    <property type="nucleotide sequence ID" value="NC_030925.1"/>
</dbReference>
<sequence length="135" mass="15973">MGTRVRVFKSKDDLHLIIKSRKSAVILEAVGVRGSDDHKIIFNFTSEDFKELFNYLMEISNKCWNNLTLKMADSIGSDYFEYYDRELDNNGYLYISSNTLKFDRPYKDSDKLYQFNKSKMQSFLYDLREVVEEGL</sequence>
<name>A0A142F1A4_9CAUD</name>
<dbReference type="GeneID" id="28799446"/>